<feature type="compositionally biased region" description="Polar residues" evidence="1">
    <location>
        <begin position="710"/>
        <end position="725"/>
    </location>
</feature>
<reference evidence="4" key="1">
    <citation type="journal article" date="2017" name="Genome Biol.">
        <title>Comparative genomics reveals high biological diversity and specific adaptations in the industrially and medically important fungal genus Aspergillus.</title>
        <authorList>
            <person name="de Vries R.P."/>
            <person name="Riley R."/>
            <person name="Wiebenga A."/>
            <person name="Aguilar-Osorio G."/>
            <person name="Amillis S."/>
            <person name="Uchima C.A."/>
            <person name="Anderluh G."/>
            <person name="Asadollahi M."/>
            <person name="Askin M."/>
            <person name="Barry K."/>
            <person name="Battaglia E."/>
            <person name="Bayram O."/>
            <person name="Benocci T."/>
            <person name="Braus-Stromeyer S.A."/>
            <person name="Caldana C."/>
            <person name="Canovas D."/>
            <person name="Cerqueira G.C."/>
            <person name="Chen F."/>
            <person name="Chen W."/>
            <person name="Choi C."/>
            <person name="Clum A."/>
            <person name="Dos Santos R.A."/>
            <person name="Damasio A.R."/>
            <person name="Diallinas G."/>
            <person name="Emri T."/>
            <person name="Fekete E."/>
            <person name="Flipphi M."/>
            <person name="Freyberg S."/>
            <person name="Gallo A."/>
            <person name="Gournas C."/>
            <person name="Habgood R."/>
            <person name="Hainaut M."/>
            <person name="Harispe M.L."/>
            <person name="Henrissat B."/>
            <person name="Hilden K.S."/>
            <person name="Hope R."/>
            <person name="Hossain A."/>
            <person name="Karabika E."/>
            <person name="Karaffa L."/>
            <person name="Karanyi Z."/>
            <person name="Krasevec N."/>
            <person name="Kuo A."/>
            <person name="Kusch H."/>
            <person name="LaButti K."/>
            <person name="Lagendijk E.L."/>
            <person name="Lapidus A."/>
            <person name="Levasseur A."/>
            <person name="Lindquist E."/>
            <person name="Lipzen A."/>
            <person name="Logrieco A.F."/>
            <person name="MacCabe A."/>
            <person name="Maekelae M.R."/>
            <person name="Malavazi I."/>
            <person name="Melin P."/>
            <person name="Meyer V."/>
            <person name="Mielnichuk N."/>
            <person name="Miskei M."/>
            <person name="Molnar A.P."/>
            <person name="Mule G."/>
            <person name="Ngan C.Y."/>
            <person name="Orejas M."/>
            <person name="Orosz E."/>
            <person name="Ouedraogo J.P."/>
            <person name="Overkamp K.M."/>
            <person name="Park H.-S."/>
            <person name="Perrone G."/>
            <person name="Piumi F."/>
            <person name="Punt P.J."/>
            <person name="Ram A.F."/>
            <person name="Ramon A."/>
            <person name="Rauscher S."/>
            <person name="Record E."/>
            <person name="Riano-Pachon D.M."/>
            <person name="Robert V."/>
            <person name="Roehrig J."/>
            <person name="Ruller R."/>
            <person name="Salamov A."/>
            <person name="Salih N.S."/>
            <person name="Samson R.A."/>
            <person name="Sandor E."/>
            <person name="Sanguinetti M."/>
            <person name="Schuetze T."/>
            <person name="Sepcic K."/>
            <person name="Shelest E."/>
            <person name="Sherlock G."/>
            <person name="Sophianopoulou V."/>
            <person name="Squina F.M."/>
            <person name="Sun H."/>
            <person name="Susca A."/>
            <person name="Todd R.B."/>
            <person name="Tsang A."/>
            <person name="Unkles S.E."/>
            <person name="van de Wiele N."/>
            <person name="van Rossen-Uffink D."/>
            <person name="Oliveira J.V."/>
            <person name="Vesth T.C."/>
            <person name="Visser J."/>
            <person name="Yu J.-H."/>
            <person name="Zhou M."/>
            <person name="Andersen M.R."/>
            <person name="Archer D.B."/>
            <person name="Baker S.E."/>
            <person name="Benoit I."/>
            <person name="Brakhage A.A."/>
            <person name="Braus G.H."/>
            <person name="Fischer R."/>
            <person name="Frisvad J.C."/>
            <person name="Goldman G.H."/>
            <person name="Houbraken J."/>
            <person name="Oakley B."/>
            <person name="Pocsi I."/>
            <person name="Scazzocchio C."/>
            <person name="Seiboth B."/>
            <person name="vanKuyk P.A."/>
            <person name="Wortman J."/>
            <person name="Dyer P.S."/>
            <person name="Grigoriev I.V."/>
        </authorList>
    </citation>
    <scope>NUCLEOTIDE SEQUENCE [LARGE SCALE GENOMIC DNA]</scope>
    <source>
        <strain evidence="4">CBS 506.65</strain>
    </source>
</reference>
<accession>A0A1L9SNN0</accession>
<feature type="compositionally biased region" description="Basic and acidic residues" evidence="1">
    <location>
        <begin position="20"/>
        <end position="42"/>
    </location>
</feature>
<feature type="domain" description="CRIB" evidence="2">
    <location>
        <begin position="177"/>
        <end position="190"/>
    </location>
</feature>
<evidence type="ECO:0000256" key="1">
    <source>
        <dbReference type="SAM" id="MobiDB-lite"/>
    </source>
</evidence>
<feature type="region of interest" description="Disordered" evidence="1">
    <location>
        <begin position="284"/>
        <end position="308"/>
    </location>
</feature>
<keyword evidence="4" id="KW-1185">Reference proteome</keyword>
<organism evidence="3 4">
    <name type="scientific">Penicilliopsis zonata CBS 506.65</name>
    <dbReference type="NCBI Taxonomy" id="1073090"/>
    <lineage>
        <taxon>Eukaryota</taxon>
        <taxon>Fungi</taxon>
        <taxon>Dikarya</taxon>
        <taxon>Ascomycota</taxon>
        <taxon>Pezizomycotina</taxon>
        <taxon>Eurotiomycetes</taxon>
        <taxon>Eurotiomycetidae</taxon>
        <taxon>Eurotiales</taxon>
        <taxon>Aspergillaceae</taxon>
        <taxon>Penicilliopsis</taxon>
    </lineage>
</organism>
<dbReference type="VEuPathDB" id="FungiDB:ASPZODRAFT_1320345"/>
<feature type="region of interest" description="Disordered" evidence="1">
    <location>
        <begin position="1"/>
        <end position="116"/>
    </location>
</feature>
<dbReference type="GeneID" id="34609377"/>
<feature type="region of interest" description="Disordered" evidence="1">
    <location>
        <begin position="710"/>
        <end position="768"/>
    </location>
</feature>
<evidence type="ECO:0000259" key="2">
    <source>
        <dbReference type="PROSITE" id="PS50108"/>
    </source>
</evidence>
<feature type="compositionally biased region" description="Low complexity" evidence="1">
    <location>
        <begin position="62"/>
        <end position="86"/>
    </location>
</feature>
<evidence type="ECO:0000313" key="3">
    <source>
        <dbReference type="EMBL" id="OJJ48798.1"/>
    </source>
</evidence>
<dbReference type="STRING" id="1073090.A0A1L9SNN0"/>
<dbReference type="InterPro" id="IPR000095">
    <property type="entry name" value="CRIB_dom"/>
</dbReference>
<dbReference type="EMBL" id="KV878338">
    <property type="protein sequence ID" value="OJJ48798.1"/>
    <property type="molecule type" value="Genomic_DNA"/>
</dbReference>
<dbReference type="AlphaFoldDB" id="A0A1L9SNN0"/>
<dbReference type="OrthoDB" id="24581at2759"/>
<evidence type="ECO:0000313" key="4">
    <source>
        <dbReference type="Proteomes" id="UP000184188"/>
    </source>
</evidence>
<feature type="region of interest" description="Disordered" evidence="1">
    <location>
        <begin position="529"/>
        <end position="568"/>
    </location>
</feature>
<dbReference type="PROSITE" id="PS50108">
    <property type="entry name" value="CRIB"/>
    <property type="match status" value="1"/>
</dbReference>
<feature type="compositionally biased region" description="Basic and acidic residues" evidence="1">
    <location>
        <begin position="726"/>
        <end position="743"/>
    </location>
</feature>
<feature type="compositionally biased region" description="Polar residues" evidence="1">
    <location>
        <begin position="553"/>
        <end position="568"/>
    </location>
</feature>
<proteinExistence type="predicted"/>
<gene>
    <name evidence="3" type="ORF">ASPZODRAFT_1320345</name>
</gene>
<protein>
    <recommendedName>
        <fullName evidence="2">CRIB domain-containing protein</fullName>
    </recommendedName>
</protein>
<name>A0A1L9SNN0_9EURO</name>
<dbReference type="RefSeq" id="XP_022583308.1">
    <property type="nucleotide sequence ID" value="XM_022722912.1"/>
</dbReference>
<sequence>MHVGGLPVSSVHRAAATQWPEERDPGERPSTRGSNEHSDHSGHLRSRSTAHTQSPKRLSVFSARSRSNTTTSTTSSRRSPVSSITSIDASSIPSTHEERTGSAFGSRNDKQESVTKSILTRGSRILRRQGSKFNIVATLDEEDEGDRERSKFEVSEIFNRSHKSRQTHAHEQLKRLISEPFDFHHLTHTSPSQFQSLDRARETDLVTEFSVIRASQRPETALKGIRAENLHSRECSSEDLTKYGVATLGEEASVDPSVPLSPSRGTFATRRDSARVVENFSRPGTRHVKSFPAPPNTSKLAASPDIPEPAPRVIDEILGMRARQIYPEDVYATEKPAGAAPLSPLSLEAMMFVADEEPIGTAASDCAGTTRSSLNAHPSDLEDVPEEDEVTYWHDSPEANVRTSPSPVPTHLRKPSLPPSILKPKSRLSVFVADELSKKFESLGSPTLPQCRLFQEPSPSGSEEFSGKSSVNMDSFENISECWDDDIDYCYEHAAEADCDFDWLRESFEEQERPVIQASKVEATEMMKNEQPRLLNPIRLGPSDLPTSDLDPSPNSARSPHTVETPSTGVALGKQIPQETLYEEFLEVDGASDRHFSFCSPATFHSIEQPVSPRSSFSPISKCNSQESFMLSRAASIVRKHRSSVSTTSVPELVHSSTSSREYMMPESMSSFEQLIPPTPASGRPTSIHRQTKSLAPDIENHIIFRKGSNASFDTTDMGSSTASLTHDRVRSSSEIEVRDLHSARQPSSLKGTSRGKGRASYSLFPTS</sequence>
<feature type="region of interest" description="Disordered" evidence="1">
    <location>
        <begin position="396"/>
        <end position="417"/>
    </location>
</feature>
<dbReference type="Proteomes" id="UP000184188">
    <property type="component" value="Unassembled WGS sequence"/>
</dbReference>